<proteinExistence type="predicted"/>
<dbReference type="PANTHER" id="PTHR43245">
    <property type="entry name" value="BIFUNCTIONAL POLYMYXIN RESISTANCE PROTEIN ARNA"/>
    <property type="match status" value="1"/>
</dbReference>
<dbReference type="InterPro" id="IPR036291">
    <property type="entry name" value="NAD(P)-bd_dom_sf"/>
</dbReference>
<dbReference type="AlphaFoldDB" id="A0A7C4CAT8"/>
<gene>
    <name evidence="2" type="ORF">ENS41_04075</name>
</gene>
<reference evidence="2" key="1">
    <citation type="journal article" date="2020" name="mSystems">
        <title>Genome- and Community-Level Interaction Insights into Carbon Utilization and Element Cycling Functions of Hydrothermarchaeota in Hydrothermal Sediment.</title>
        <authorList>
            <person name="Zhou Z."/>
            <person name="Liu Y."/>
            <person name="Xu W."/>
            <person name="Pan J."/>
            <person name="Luo Z.H."/>
            <person name="Li M."/>
        </authorList>
    </citation>
    <scope>NUCLEOTIDE SEQUENCE [LARGE SCALE GENOMIC DNA]</scope>
    <source>
        <strain evidence="2">SpSt-488</strain>
    </source>
</reference>
<accession>A0A7C4CAT8</accession>
<dbReference type="InterPro" id="IPR050177">
    <property type="entry name" value="Lipid_A_modif_metabolic_enz"/>
</dbReference>
<dbReference type="Gene3D" id="3.40.50.720">
    <property type="entry name" value="NAD(P)-binding Rossmann-like Domain"/>
    <property type="match status" value="1"/>
</dbReference>
<dbReference type="InterPro" id="IPR001509">
    <property type="entry name" value="Epimerase_deHydtase"/>
</dbReference>
<comment type="caution">
    <text evidence="2">The sequence shown here is derived from an EMBL/GenBank/DDBJ whole genome shotgun (WGS) entry which is preliminary data.</text>
</comment>
<organism evidence="2">
    <name type="scientific">candidate division WOR-3 bacterium</name>
    <dbReference type="NCBI Taxonomy" id="2052148"/>
    <lineage>
        <taxon>Bacteria</taxon>
        <taxon>Bacteria division WOR-3</taxon>
    </lineage>
</organism>
<dbReference type="PANTHER" id="PTHR43245:SF58">
    <property type="entry name" value="BLL5923 PROTEIN"/>
    <property type="match status" value="1"/>
</dbReference>
<sequence>MRALVTGASGFIGSHLCEFLLGQGHSVRAMVRTTSNRRWLAGLDCETVCADLRDPVSLAKACAGREWVFHAGAAVMPLDKSEFERVNHEGTVNLAQAAVEAGAERFVMFSSLAATGPAAAPDEPLTEACAARPVSRYGLGKLMAERALAELKDSLHSVILRLPAVYGPRDREVLLLWRQVARGFLALPESVFSLVFVSDAVRAAVLAAGVRSPSAAVYFVSDGGCYTNDELCRTAERVLGRRVRCVRVPRWLTRLAGTVNDWLSREGSMLNSDKARELEHQCWVCSNERAKAELGFEPEFELERGLRLTFDWYRREGWL</sequence>
<dbReference type="EMBL" id="DSUT01000083">
    <property type="protein sequence ID" value="HGK28111.1"/>
    <property type="molecule type" value="Genomic_DNA"/>
</dbReference>
<dbReference type="Pfam" id="PF01370">
    <property type="entry name" value="Epimerase"/>
    <property type="match status" value="1"/>
</dbReference>
<evidence type="ECO:0000313" key="2">
    <source>
        <dbReference type="EMBL" id="HGK28111.1"/>
    </source>
</evidence>
<dbReference type="SUPFAM" id="SSF51735">
    <property type="entry name" value="NAD(P)-binding Rossmann-fold domains"/>
    <property type="match status" value="1"/>
</dbReference>
<protein>
    <submittedName>
        <fullName evidence="2">NAD(P)-dependent oxidoreductase</fullName>
    </submittedName>
</protein>
<feature type="domain" description="NAD-dependent epimerase/dehydratase" evidence="1">
    <location>
        <begin position="3"/>
        <end position="208"/>
    </location>
</feature>
<evidence type="ECO:0000259" key="1">
    <source>
        <dbReference type="Pfam" id="PF01370"/>
    </source>
</evidence>
<name>A0A7C4CAT8_UNCW3</name>